<dbReference type="Gene3D" id="1.20.1640.10">
    <property type="entry name" value="Multidrug efflux transporter AcrB transmembrane domain"/>
    <property type="match status" value="2"/>
</dbReference>
<dbReference type="Gene3D" id="3.30.2090.10">
    <property type="entry name" value="Multidrug efflux transporter AcrB TolC docking domain, DN and DC subdomains"/>
    <property type="match status" value="2"/>
</dbReference>
<evidence type="ECO:0000256" key="1">
    <source>
        <dbReference type="SAM" id="Phobius"/>
    </source>
</evidence>
<proteinExistence type="predicted"/>
<reference evidence="2 3" key="1">
    <citation type="submission" date="2021-11" db="EMBL/GenBank/DDBJ databases">
        <title>Aliifidinibius sp. nov., a new bacterium isolated from saline soil.</title>
        <authorList>
            <person name="Galisteo C."/>
            <person name="De La Haba R."/>
            <person name="Sanchez-Porro C."/>
            <person name="Ventosa A."/>
        </authorList>
    </citation>
    <scope>NUCLEOTIDE SEQUENCE [LARGE SCALE GENOMIC DNA]</scope>
    <source>
        <strain evidence="2 3">KACC 190600</strain>
    </source>
</reference>
<dbReference type="Pfam" id="PF00873">
    <property type="entry name" value="ACR_tran"/>
    <property type="match status" value="1"/>
</dbReference>
<feature type="transmembrane region" description="Helical" evidence="1">
    <location>
        <begin position="922"/>
        <end position="939"/>
    </location>
</feature>
<evidence type="ECO:0000313" key="3">
    <source>
        <dbReference type="Proteomes" id="UP001207337"/>
    </source>
</evidence>
<comment type="caution">
    <text evidence="2">The sequence shown here is derived from an EMBL/GenBank/DDBJ whole genome shotgun (WGS) entry which is preliminary data.</text>
</comment>
<feature type="transmembrane region" description="Helical" evidence="1">
    <location>
        <begin position="951"/>
        <end position="971"/>
    </location>
</feature>
<dbReference type="InterPro" id="IPR001036">
    <property type="entry name" value="Acrflvin-R"/>
</dbReference>
<dbReference type="Proteomes" id="UP001207337">
    <property type="component" value="Unassembled WGS sequence"/>
</dbReference>
<dbReference type="EMBL" id="JAJNDC010000001">
    <property type="protein sequence ID" value="MCW9711611.1"/>
    <property type="molecule type" value="Genomic_DNA"/>
</dbReference>
<gene>
    <name evidence="2" type="ORF">LQ318_01730</name>
</gene>
<evidence type="ECO:0000313" key="2">
    <source>
        <dbReference type="EMBL" id="MCW9711611.1"/>
    </source>
</evidence>
<dbReference type="SUPFAM" id="SSF82714">
    <property type="entry name" value="Multidrug efflux transporter AcrB TolC docking domain, DN and DC subdomains"/>
    <property type="match status" value="2"/>
</dbReference>
<feature type="transmembrane region" description="Helical" evidence="1">
    <location>
        <begin position="977"/>
        <end position="1002"/>
    </location>
</feature>
<dbReference type="Gene3D" id="3.30.70.1430">
    <property type="entry name" value="Multidrug efflux transporter AcrB pore domain"/>
    <property type="match status" value="2"/>
</dbReference>
<dbReference type="PRINTS" id="PR00702">
    <property type="entry name" value="ACRIFLAVINRP"/>
</dbReference>
<dbReference type="InterPro" id="IPR027463">
    <property type="entry name" value="AcrB_DN_DC_subdom"/>
</dbReference>
<dbReference type="Gene3D" id="3.30.70.1440">
    <property type="entry name" value="Multidrug efflux transporter AcrB pore domain"/>
    <property type="match status" value="1"/>
</dbReference>
<accession>A0ABT3PUS7</accession>
<keyword evidence="1" id="KW-0812">Transmembrane</keyword>
<keyword evidence="1" id="KW-0472">Membrane</keyword>
<dbReference type="SUPFAM" id="SSF82693">
    <property type="entry name" value="Multidrug efflux transporter AcrB pore domain, PN1, PN2, PC1 and PC2 subdomains"/>
    <property type="match status" value="2"/>
</dbReference>
<feature type="transmembrane region" description="Helical" evidence="1">
    <location>
        <begin position="1023"/>
        <end position="1042"/>
    </location>
</feature>
<feature type="transmembrane region" description="Helical" evidence="1">
    <location>
        <begin position="485"/>
        <end position="511"/>
    </location>
</feature>
<feature type="transmembrane region" description="Helical" evidence="1">
    <location>
        <begin position="381"/>
        <end position="399"/>
    </location>
</feature>
<dbReference type="PANTHER" id="PTHR32063">
    <property type="match status" value="1"/>
</dbReference>
<dbReference type="PANTHER" id="PTHR32063:SF0">
    <property type="entry name" value="SWARMING MOTILITY PROTEIN SWRC"/>
    <property type="match status" value="1"/>
</dbReference>
<dbReference type="RefSeq" id="WP_265786967.1">
    <property type="nucleotide sequence ID" value="NZ_BAABRS010000001.1"/>
</dbReference>
<feature type="transmembrane region" description="Helical" evidence="1">
    <location>
        <begin position="355"/>
        <end position="374"/>
    </location>
</feature>
<organism evidence="2 3">
    <name type="scientific">Fodinibius salicampi</name>
    <dbReference type="NCBI Taxonomy" id="1920655"/>
    <lineage>
        <taxon>Bacteria</taxon>
        <taxon>Pseudomonadati</taxon>
        <taxon>Balneolota</taxon>
        <taxon>Balneolia</taxon>
        <taxon>Balneolales</taxon>
        <taxon>Balneolaceae</taxon>
        <taxon>Fodinibius</taxon>
    </lineage>
</organism>
<name>A0ABT3PUS7_9BACT</name>
<keyword evidence="1" id="KW-1133">Transmembrane helix</keyword>
<feature type="transmembrane region" description="Helical" evidence="1">
    <location>
        <begin position="449"/>
        <end position="473"/>
    </location>
</feature>
<sequence length="1102" mass="121121">MNLIDFSIRRKVTIAMFTIGIILFGFVSLSRLNINLLPELSYPTLTVRTEFEGAAPAEVENLVSKPIEEALGVVKDVQQVRSISRSGQSDVTLEFAWGTEMDFASIDVREKLDALQLPLEVGRPVILRFDPTLDPIIRYAFFIEDSQSERNPEVNYATYQDQQQSEYNINKLKRLRRFADDQIKKDLQAAQGVASIKISGGLEEEIQVAVNQYRLAHLNIPMQQITQVLGAENVNLSGGRLEEGTQQYLVRTLNQFQTVDDIRNVVITTQEGSPVYLKDLAEISQGYKEREAITRLNGQEAVEIAIYKEGDANTVNVAENVKLKMENVAQRLPEGMAVTKVYDQSTFISSAVNEVVDAGIIGGILAIIILYLFLRNFWATVIISLSIPVSVIATFNLMYGNDITLNIMSLGGIALGIGLLVDNSIVVLENISRHRDMGKTPLQAARDGAGEVGTAVIASTLTTIAVFFPLVFVHGIAGQLFRDQALTVTFSLLASLVVAITLIPMLSSLAGREKTEIEKPELREPKTKVGRWMRKARIFIFETVPTFFVGIISKLIHAISKGIMFVLNPLLNLFDKGFTSIEDRYPALLSWSLRHRFMVLSFAFMSLIGSLMLVPQLGMELIPSLSQGEFNVEFQLPPGTPIEQTDRALQKIQQTAGNVSSINTTFAVAGTGNKMDANPNQGGENWGELNVALTSGAGRTLEESTMGEIRTDLQRIPGLEYKFSRPALFTFDTPVEVEISGYNLDDLKKVSDQMVQRISDNSRFTDIKSTMEHGNPEIQITFDRSKAAALGLQVHEVADLVVSKVRGDVATRYSWRDQKIDVLVRAKEQDRSSATDIQNLIINPNSSSPIPLASIAEIKRATGPSEIRRTAQQRVAVISANLNYGDLSTAAEDIRSIINQTVMPTGIQAQVSGQNEEMTNSFESLLFALSLAVFLVYLVMASQFESLLHPFIILFTIPLALVGAILGLWITGSTISVVVFIGLILLAGIVVNNAIVLIDLINQYRERGMAKIKAILEGGKSRLRPILMTTLTTTLGLLPLAIGIGDGAELRAPMAITVIAGLVISTLLTLVVIPVMYAIMDRKVYKQPAVAGNESIQKDQGD</sequence>
<dbReference type="SUPFAM" id="SSF82866">
    <property type="entry name" value="Multidrug efflux transporter AcrB transmembrane domain"/>
    <property type="match status" value="2"/>
</dbReference>
<keyword evidence="3" id="KW-1185">Reference proteome</keyword>
<dbReference type="Gene3D" id="3.30.70.1320">
    <property type="entry name" value="Multidrug efflux transporter AcrB pore domain like"/>
    <property type="match status" value="1"/>
</dbReference>
<protein>
    <submittedName>
        <fullName evidence="2">Efflux RND transporter permease subunit</fullName>
    </submittedName>
</protein>
<feature type="transmembrane region" description="Helical" evidence="1">
    <location>
        <begin position="405"/>
        <end position="428"/>
    </location>
</feature>
<feature type="transmembrane region" description="Helical" evidence="1">
    <location>
        <begin position="1054"/>
        <end position="1079"/>
    </location>
</feature>
<feature type="transmembrane region" description="Helical" evidence="1">
    <location>
        <begin position="12"/>
        <end position="32"/>
    </location>
</feature>
<feature type="transmembrane region" description="Helical" evidence="1">
    <location>
        <begin position="532"/>
        <end position="552"/>
    </location>
</feature>